<evidence type="ECO:0000256" key="1">
    <source>
        <dbReference type="SAM" id="Phobius"/>
    </source>
</evidence>
<evidence type="ECO:0000313" key="2">
    <source>
        <dbReference type="EMBL" id="KKR32756.1"/>
    </source>
</evidence>
<name>A0A0G0Q5Z5_9BACT</name>
<reference evidence="2 3" key="1">
    <citation type="journal article" date="2015" name="Nature">
        <title>rRNA introns, odd ribosomes, and small enigmatic genomes across a large radiation of phyla.</title>
        <authorList>
            <person name="Brown C.T."/>
            <person name="Hug L.A."/>
            <person name="Thomas B.C."/>
            <person name="Sharon I."/>
            <person name="Castelle C.J."/>
            <person name="Singh A."/>
            <person name="Wilkins M.J."/>
            <person name="Williams K.H."/>
            <person name="Banfield J.F."/>
        </authorList>
    </citation>
    <scope>NUCLEOTIDE SEQUENCE [LARGE SCALE GENOMIC DNA]</scope>
</reference>
<evidence type="ECO:0000313" key="3">
    <source>
        <dbReference type="Proteomes" id="UP000034539"/>
    </source>
</evidence>
<feature type="transmembrane region" description="Helical" evidence="1">
    <location>
        <begin position="91"/>
        <end position="113"/>
    </location>
</feature>
<keyword evidence="1" id="KW-0812">Transmembrane</keyword>
<keyword evidence="1" id="KW-0472">Membrane</keyword>
<sequence length="181" mass="20754">MKTNQKPSLIYSFVRLMLLIALIASVVVAVLNFRDQPTLFFAMWDSWTLMVGGLWNHFPLARLAIAGVTTTLAFFWRIFRLEQRAPYTMTWRWTLTKIVVVVATVLLAIYAALELKDNWDLFSFWFKGVHWNLPIEFAKAFTAGTIGIIIAIVAAVGLIIGDFLTSAFHFMVWKTQKRGYN</sequence>
<dbReference type="AlphaFoldDB" id="A0A0G0Q5Z5"/>
<feature type="transmembrane region" description="Helical" evidence="1">
    <location>
        <begin position="54"/>
        <end position="79"/>
    </location>
</feature>
<dbReference type="Proteomes" id="UP000034539">
    <property type="component" value="Unassembled WGS sequence"/>
</dbReference>
<feature type="transmembrane region" description="Helical" evidence="1">
    <location>
        <begin position="140"/>
        <end position="173"/>
    </location>
</feature>
<keyword evidence="1" id="KW-1133">Transmembrane helix</keyword>
<comment type="caution">
    <text evidence="2">The sequence shown here is derived from an EMBL/GenBank/DDBJ whole genome shotgun (WGS) entry which is preliminary data.</text>
</comment>
<feature type="transmembrane region" description="Helical" evidence="1">
    <location>
        <begin position="12"/>
        <end position="34"/>
    </location>
</feature>
<protein>
    <submittedName>
        <fullName evidence="2">Uncharacterized protein</fullName>
    </submittedName>
</protein>
<organism evidence="2 3">
    <name type="scientific">Candidatus Gottesmanbacteria bacterium GW2011_GWC2_39_8</name>
    <dbReference type="NCBI Taxonomy" id="1618450"/>
    <lineage>
        <taxon>Bacteria</taxon>
        <taxon>Candidatus Gottesmaniibacteriota</taxon>
    </lineage>
</organism>
<proteinExistence type="predicted"/>
<accession>A0A0G0Q5Z5</accession>
<dbReference type="EMBL" id="LBXN01000033">
    <property type="protein sequence ID" value="KKR32756.1"/>
    <property type="molecule type" value="Genomic_DNA"/>
</dbReference>
<gene>
    <name evidence="2" type="ORF">UT63_C0033G0011</name>
</gene>